<evidence type="ECO:0000259" key="1">
    <source>
        <dbReference type="PROSITE" id="PS51078"/>
    </source>
</evidence>
<dbReference type="Pfam" id="PF01614">
    <property type="entry name" value="IclR_C"/>
    <property type="match status" value="1"/>
</dbReference>
<feature type="domain" description="IclR-ED" evidence="1">
    <location>
        <begin position="1"/>
        <end position="136"/>
    </location>
</feature>
<dbReference type="AlphaFoldDB" id="A0A318PXK8"/>
<dbReference type="InterPro" id="IPR014757">
    <property type="entry name" value="Tscrpt_reg_IclR_C"/>
</dbReference>
<dbReference type="Gene3D" id="3.30.450.40">
    <property type="match status" value="1"/>
</dbReference>
<dbReference type="PANTHER" id="PTHR30136:SF34">
    <property type="entry name" value="TRANSCRIPTIONAL REGULATOR"/>
    <property type="match status" value="1"/>
</dbReference>
<evidence type="ECO:0000313" key="3">
    <source>
        <dbReference type="Proteomes" id="UP000248257"/>
    </source>
</evidence>
<dbReference type="PROSITE" id="PS51078">
    <property type="entry name" value="ICLR_ED"/>
    <property type="match status" value="1"/>
</dbReference>
<comment type="caution">
    <text evidence="2">The sequence shown here is derived from an EMBL/GenBank/DDBJ whole genome shotgun (WGS) entry which is preliminary data.</text>
</comment>
<sequence>RRLDAIAKIVNQIAKTQKLPAKHINQGFFDPSIWAHETRTVRVALFQAIEANEENSPSRAAFDRDMKDVAQRGIAIMRDKLAVGVTSVSTPLFTSDGRLLGALSVGLLSARYTEAMHEKIVSALQRAVTAAQERLA</sequence>
<dbReference type="EMBL" id="NKUC01000110">
    <property type="protein sequence ID" value="PYD55357.1"/>
    <property type="molecule type" value="Genomic_DNA"/>
</dbReference>
<protein>
    <recommendedName>
        <fullName evidence="1">IclR-ED domain-containing protein</fullName>
    </recommendedName>
</protein>
<dbReference type="PANTHER" id="PTHR30136">
    <property type="entry name" value="HELIX-TURN-HELIX TRANSCRIPTIONAL REGULATOR, ICLR FAMILY"/>
    <property type="match status" value="1"/>
</dbReference>
<proteinExistence type="predicted"/>
<name>A0A318PXK8_KOMXY</name>
<reference evidence="2 3" key="1">
    <citation type="submission" date="2017-07" db="EMBL/GenBank/DDBJ databases">
        <title>A draft genome sequence of Komagataeibacter xylinus LMG 1515.</title>
        <authorList>
            <person name="Skraban J."/>
            <person name="Cleenwerck I."/>
            <person name="Vandamme P."/>
            <person name="Trcek J."/>
        </authorList>
    </citation>
    <scope>NUCLEOTIDE SEQUENCE [LARGE SCALE GENOMIC DNA]</scope>
    <source>
        <strain evidence="2 3">LMG 1515</strain>
    </source>
</reference>
<dbReference type="RefSeq" id="WP_220032592.1">
    <property type="nucleotide sequence ID" value="NZ_NKUC01000110.1"/>
</dbReference>
<dbReference type="STRING" id="1220579.GCA_001571345_03375"/>
<accession>A0A318PXK8</accession>
<dbReference type="InterPro" id="IPR050707">
    <property type="entry name" value="HTH_MetabolicPath_Reg"/>
</dbReference>
<organism evidence="2 3">
    <name type="scientific">Komagataeibacter xylinus</name>
    <name type="common">Gluconacetobacter xylinus</name>
    <dbReference type="NCBI Taxonomy" id="28448"/>
    <lineage>
        <taxon>Bacteria</taxon>
        <taxon>Pseudomonadati</taxon>
        <taxon>Pseudomonadota</taxon>
        <taxon>Alphaproteobacteria</taxon>
        <taxon>Acetobacterales</taxon>
        <taxon>Acetobacteraceae</taxon>
        <taxon>Komagataeibacter</taxon>
    </lineage>
</organism>
<feature type="non-terminal residue" evidence="2">
    <location>
        <position position="1"/>
    </location>
</feature>
<evidence type="ECO:0000313" key="2">
    <source>
        <dbReference type="EMBL" id="PYD55357.1"/>
    </source>
</evidence>
<dbReference type="SUPFAM" id="SSF55781">
    <property type="entry name" value="GAF domain-like"/>
    <property type="match status" value="1"/>
</dbReference>
<dbReference type="GO" id="GO:0003677">
    <property type="term" value="F:DNA binding"/>
    <property type="evidence" value="ECO:0007669"/>
    <property type="project" value="TreeGrafter"/>
</dbReference>
<dbReference type="InterPro" id="IPR029016">
    <property type="entry name" value="GAF-like_dom_sf"/>
</dbReference>
<keyword evidence="3" id="KW-1185">Reference proteome</keyword>
<dbReference type="GO" id="GO:0045892">
    <property type="term" value="P:negative regulation of DNA-templated transcription"/>
    <property type="evidence" value="ECO:0007669"/>
    <property type="project" value="TreeGrafter"/>
</dbReference>
<dbReference type="GO" id="GO:0003700">
    <property type="term" value="F:DNA-binding transcription factor activity"/>
    <property type="evidence" value="ECO:0007669"/>
    <property type="project" value="TreeGrafter"/>
</dbReference>
<dbReference type="Proteomes" id="UP000248257">
    <property type="component" value="Unassembled WGS sequence"/>
</dbReference>
<gene>
    <name evidence="2" type="ORF">CFR75_17080</name>
</gene>